<protein>
    <recommendedName>
        <fullName evidence="9">ETC complex I subunit</fullName>
    </recommendedName>
</protein>
<evidence type="ECO:0000313" key="8">
    <source>
        <dbReference type="Proteomes" id="UP000028926"/>
    </source>
</evidence>
<dbReference type="STRING" id="91604.ID47_02610"/>
<dbReference type="Pfam" id="PF04800">
    <property type="entry name" value="NDUS4"/>
    <property type="match status" value="1"/>
</dbReference>
<evidence type="ECO:0000256" key="3">
    <source>
        <dbReference type="ARBA" id="ARBA00022660"/>
    </source>
</evidence>
<dbReference type="HOGENOM" id="CLU_077196_4_1_5"/>
<evidence type="ECO:0000313" key="7">
    <source>
        <dbReference type="EMBL" id="AIK95864.1"/>
    </source>
</evidence>
<evidence type="ECO:0000256" key="2">
    <source>
        <dbReference type="ARBA" id="ARBA00022448"/>
    </source>
</evidence>
<name>A0A077AUZ7_9PROT</name>
<evidence type="ECO:0008006" key="9">
    <source>
        <dbReference type="Google" id="ProtNLM"/>
    </source>
</evidence>
<dbReference type="OrthoDB" id="9799572at2"/>
<keyword evidence="2" id="KW-0813">Transport</keyword>
<sequence>MPYARIYSPSKTAMQQGKAKTGYWVLEYNNCDTKFYDPIMGWTGSNSTDHQISLTFKSLEAAKNFAESLGLGPVIESLQVRKIQKRSYADNFRHDRPRG</sequence>
<dbReference type="EMBL" id="CP008941">
    <property type="protein sequence ID" value="AIK95864.1"/>
    <property type="molecule type" value="Genomic_DNA"/>
</dbReference>
<dbReference type="GO" id="GO:0022900">
    <property type="term" value="P:electron transport chain"/>
    <property type="evidence" value="ECO:0007669"/>
    <property type="project" value="InterPro"/>
</dbReference>
<keyword evidence="4" id="KW-0809">Transit peptide</keyword>
<evidence type="ECO:0000256" key="5">
    <source>
        <dbReference type="ARBA" id="ARBA00022982"/>
    </source>
</evidence>
<accession>A0A077AUZ7</accession>
<evidence type="ECO:0000256" key="4">
    <source>
        <dbReference type="ARBA" id="ARBA00022946"/>
    </source>
</evidence>
<organism evidence="7 8">
    <name type="scientific">Candidatus Odyssella acanthamoebae</name>
    <dbReference type="NCBI Taxonomy" id="91604"/>
    <lineage>
        <taxon>Bacteria</taxon>
        <taxon>Pseudomonadati</taxon>
        <taxon>Pseudomonadota</taxon>
        <taxon>Alphaproteobacteria</taxon>
        <taxon>Holosporales</taxon>
        <taxon>Candidatus Paracaedibacteraceae</taxon>
        <taxon>Candidatus Odyssella</taxon>
    </lineage>
</organism>
<dbReference type="GO" id="GO:0016020">
    <property type="term" value="C:membrane"/>
    <property type="evidence" value="ECO:0007669"/>
    <property type="project" value="UniProtKB-SubCell"/>
</dbReference>
<dbReference type="Proteomes" id="UP000028926">
    <property type="component" value="Chromosome"/>
</dbReference>
<keyword evidence="5" id="KW-0249">Electron transport</keyword>
<gene>
    <name evidence="7" type="ORF">ID47_02610</name>
</gene>
<evidence type="ECO:0000256" key="1">
    <source>
        <dbReference type="ARBA" id="ARBA00004370"/>
    </source>
</evidence>
<dbReference type="Gene3D" id="3.30.160.190">
    <property type="entry name" value="atu1810 like domain"/>
    <property type="match status" value="1"/>
</dbReference>
<dbReference type="KEGG" id="paca:ID47_02610"/>
<proteinExistence type="predicted"/>
<dbReference type="PANTHER" id="PTHR12219:SF8">
    <property type="entry name" value="NADH DEHYDROGENASE [UBIQUINONE] IRON-SULFUR PROTEIN 4, MITOCHONDRIAL"/>
    <property type="match status" value="1"/>
</dbReference>
<keyword evidence="6" id="KW-0472">Membrane</keyword>
<dbReference type="PANTHER" id="PTHR12219">
    <property type="entry name" value="NADH-UBIQUINONE OXIDOREDUCTASE"/>
    <property type="match status" value="1"/>
</dbReference>
<dbReference type="RefSeq" id="WP_038463461.1">
    <property type="nucleotide sequence ID" value="NZ_CP008941.1"/>
</dbReference>
<dbReference type="AlphaFoldDB" id="A0A077AUZ7"/>
<reference evidence="7 8" key="1">
    <citation type="submission" date="2014-07" db="EMBL/GenBank/DDBJ databases">
        <title>Comparative genomic insights into amoeba endosymbionts belonging to the families of Holosporaceae and Candidatus Midichloriaceae within Rickettsiales.</title>
        <authorList>
            <person name="Wang Z."/>
            <person name="Wu M."/>
        </authorList>
    </citation>
    <scope>NUCLEOTIDE SEQUENCE [LARGE SCALE GENOMIC DNA]</scope>
    <source>
        <strain evidence="7">PRA3</strain>
    </source>
</reference>
<dbReference type="InterPro" id="IPR006885">
    <property type="entry name" value="NADH_UbQ_FeS_4_mit-like"/>
</dbReference>
<evidence type="ECO:0000256" key="6">
    <source>
        <dbReference type="ARBA" id="ARBA00023136"/>
    </source>
</evidence>
<comment type="subcellular location">
    <subcellularLocation>
        <location evidence="1">Membrane</location>
    </subcellularLocation>
</comment>
<dbReference type="eggNOG" id="ENOG5032RJS">
    <property type="taxonomic scope" value="Bacteria"/>
</dbReference>
<keyword evidence="3" id="KW-0679">Respiratory chain</keyword>
<keyword evidence="8" id="KW-1185">Reference proteome</keyword>
<dbReference type="InterPro" id="IPR038532">
    <property type="entry name" value="NDUFS4-like_sf"/>
</dbReference>